<dbReference type="EMBL" id="JBHSEP010000001">
    <property type="protein sequence ID" value="MFC4597095.1"/>
    <property type="molecule type" value="Genomic_DNA"/>
</dbReference>
<dbReference type="PANTHER" id="PTHR43249">
    <property type="entry name" value="UDP-N-ACETYL-2-AMINO-2-DEOXY-D-GLUCURONATE OXIDASE"/>
    <property type="match status" value="1"/>
</dbReference>
<name>A0ABV9F8H6_9BACL</name>
<comment type="caution">
    <text evidence="3">The sequence shown here is derived from an EMBL/GenBank/DDBJ whole genome shotgun (WGS) entry which is preliminary data.</text>
</comment>
<protein>
    <submittedName>
        <fullName evidence="3">Gfo/Idh/MocA family protein</fullName>
    </submittedName>
</protein>
<dbReference type="InterPro" id="IPR055170">
    <property type="entry name" value="GFO_IDH_MocA-like_dom"/>
</dbReference>
<evidence type="ECO:0000313" key="4">
    <source>
        <dbReference type="Proteomes" id="UP001596028"/>
    </source>
</evidence>
<dbReference type="Gene3D" id="3.30.360.10">
    <property type="entry name" value="Dihydrodipicolinate Reductase, domain 2"/>
    <property type="match status" value="1"/>
</dbReference>
<dbReference type="Pfam" id="PF22725">
    <property type="entry name" value="GFO_IDH_MocA_C3"/>
    <property type="match status" value="1"/>
</dbReference>
<evidence type="ECO:0000259" key="2">
    <source>
        <dbReference type="Pfam" id="PF22725"/>
    </source>
</evidence>
<evidence type="ECO:0000259" key="1">
    <source>
        <dbReference type="Pfam" id="PF01408"/>
    </source>
</evidence>
<reference evidence="4" key="1">
    <citation type="journal article" date="2019" name="Int. J. Syst. Evol. Microbiol.">
        <title>The Global Catalogue of Microorganisms (GCM) 10K type strain sequencing project: providing services to taxonomists for standard genome sequencing and annotation.</title>
        <authorList>
            <consortium name="The Broad Institute Genomics Platform"/>
            <consortium name="The Broad Institute Genome Sequencing Center for Infectious Disease"/>
            <person name="Wu L."/>
            <person name="Ma J."/>
        </authorList>
    </citation>
    <scope>NUCLEOTIDE SEQUENCE [LARGE SCALE GENOMIC DNA]</scope>
    <source>
        <strain evidence="4">CCUG 49571</strain>
    </source>
</reference>
<dbReference type="Pfam" id="PF01408">
    <property type="entry name" value="GFO_IDH_MocA"/>
    <property type="match status" value="1"/>
</dbReference>
<dbReference type="SUPFAM" id="SSF55347">
    <property type="entry name" value="Glyceraldehyde-3-phosphate dehydrogenase-like, C-terminal domain"/>
    <property type="match status" value="1"/>
</dbReference>
<dbReference type="SUPFAM" id="SSF51735">
    <property type="entry name" value="NAD(P)-binding Rossmann-fold domains"/>
    <property type="match status" value="1"/>
</dbReference>
<dbReference type="InterPro" id="IPR000683">
    <property type="entry name" value="Gfo/Idh/MocA-like_OxRdtase_N"/>
</dbReference>
<dbReference type="Gene3D" id="3.40.50.720">
    <property type="entry name" value="NAD(P)-binding Rossmann-like Domain"/>
    <property type="match status" value="1"/>
</dbReference>
<gene>
    <name evidence="3" type="ORF">ACFO3S_02490</name>
</gene>
<dbReference type="Proteomes" id="UP001596028">
    <property type="component" value="Unassembled WGS sequence"/>
</dbReference>
<evidence type="ECO:0000313" key="3">
    <source>
        <dbReference type="EMBL" id="MFC4597095.1"/>
    </source>
</evidence>
<keyword evidence="4" id="KW-1185">Reference proteome</keyword>
<dbReference type="PANTHER" id="PTHR43249:SF1">
    <property type="entry name" value="D-GLUCOSIDE 3-DEHYDROGENASE"/>
    <property type="match status" value="1"/>
</dbReference>
<dbReference type="RefSeq" id="WP_378091865.1">
    <property type="nucleotide sequence ID" value="NZ_JBHSEP010000001.1"/>
</dbReference>
<dbReference type="InterPro" id="IPR052515">
    <property type="entry name" value="Gfo/Idh/MocA_Oxidoreductase"/>
</dbReference>
<feature type="domain" description="Gfo/Idh/MocA-like oxidoreductase N-terminal" evidence="1">
    <location>
        <begin position="4"/>
        <end position="123"/>
    </location>
</feature>
<sequence length="352" mass="38591">MEKVRIGIVGVGTISELHLNAYRNNAKAAISAVCDLNAERARATAARYGASRVFTDYNEMFASGAVDAVSICTWNNMHEPIAVAALKAGVDVLLEKPLSTTVEEALRIQEAVAASGRKLMVGYVRRYDGNAQLVKQFADNGEFGGFYYAHASSLRRIGNPGGWFADKSRSGGGPVIDIGVHVIDLCWYLMGKPKVKSISANTYSRLGSRSNVRRLSSYRAADYEASRNTVEDMANAMIRFENGASLLLEASFTLHAKENQTTIRLHGDKGGVEIDPRLVLTTEKHDTILNALPQTDHPGFHLESAFQNEIDHFVDCVLNDREPLSPVSDGVEMMRILCGVYESADKGEEIRF</sequence>
<dbReference type="PRINTS" id="PR01775">
    <property type="entry name" value="GLFROXRDTASE"/>
</dbReference>
<dbReference type="InterPro" id="IPR008354">
    <property type="entry name" value="Glc-Fru_OxRdtase_bac"/>
</dbReference>
<feature type="domain" description="GFO/IDH/MocA-like oxidoreductase" evidence="2">
    <location>
        <begin position="132"/>
        <end position="272"/>
    </location>
</feature>
<proteinExistence type="predicted"/>
<organism evidence="3 4">
    <name type="scientific">Cohnella hongkongensis</name>
    <dbReference type="NCBI Taxonomy" id="178337"/>
    <lineage>
        <taxon>Bacteria</taxon>
        <taxon>Bacillati</taxon>
        <taxon>Bacillota</taxon>
        <taxon>Bacilli</taxon>
        <taxon>Bacillales</taxon>
        <taxon>Paenibacillaceae</taxon>
        <taxon>Cohnella</taxon>
    </lineage>
</organism>
<dbReference type="InterPro" id="IPR036291">
    <property type="entry name" value="NAD(P)-bd_dom_sf"/>
</dbReference>
<accession>A0ABV9F8H6</accession>